<evidence type="ECO:0000313" key="13">
    <source>
        <dbReference type="Ensembl" id="ENSCPBP00000008865.1"/>
    </source>
</evidence>
<evidence type="ECO:0000313" key="14">
    <source>
        <dbReference type="Proteomes" id="UP000694380"/>
    </source>
</evidence>
<proteinExistence type="inferred from homology"/>
<dbReference type="CDD" id="cd23958">
    <property type="entry name" value="SCC2"/>
    <property type="match status" value="1"/>
</dbReference>
<keyword evidence="3" id="KW-0217">Developmental protein</keyword>
<evidence type="ECO:0000256" key="7">
    <source>
        <dbReference type="ARBA" id="ARBA00023163"/>
    </source>
</evidence>
<comment type="subcellular location">
    <subcellularLocation>
        <location evidence="1 10">Nucleus</location>
    </subcellularLocation>
</comment>
<reference evidence="13" key="1">
    <citation type="submission" date="2025-08" db="UniProtKB">
        <authorList>
            <consortium name="Ensembl"/>
        </authorList>
    </citation>
    <scope>IDENTIFICATION</scope>
</reference>
<dbReference type="GO" id="GO:0003682">
    <property type="term" value="F:chromatin binding"/>
    <property type="evidence" value="ECO:0007669"/>
    <property type="project" value="TreeGrafter"/>
</dbReference>
<keyword evidence="7" id="KW-0804">Transcription</keyword>
<dbReference type="Pfam" id="PF12830">
    <property type="entry name" value="Nipped-B_C"/>
    <property type="match status" value="1"/>
</dbReference>
<feature type="region of interest" description="Disordered" evidence="11">
    <location>
        <begin position="1373"/>
        <end position="1429"/>
    </location>
</feature>
<dbReference type="GO" id="GO:0007420">
    <property type="term" value="P:brain development"/>
    <property type="evidence" value="ECO:0007669"/>
    <property type="project" value="TreeGrafter"/>
</dbReference>
<protein>
    <recommendedName>
        <fullName evidence="10">Nipped-B protein</fullName>
    </recommendedName>
</protein>
<keyword evidence="8 10" id="KW-0539">Nucleus</keyword>
<dbReference type="InterPro" id="IPR026003">
    <property type="entry name" value="Cohesin_HEAT"/>
</dbReference>
<gene>
    <name evidence="13" type="primary">NIPBL</name>
</gene>
<dbReference type="GO" id="GO:1990414">
    <property type="term" value="P:replication-born double-strand break repair via sister chromatid exchange"/>
    <property type="evidence" value="ECO:0007669"/>
    <property type="project" value="TreeGrafter"/>
</dbReference>
<evidence type="ECO:0000256" key="6">
    <source>
        <dbReference type="ARBA" id="ARBA00023159"/>
    </source>
</evidence>
<keyword evidence="14" id="KW-1185">Reference proteome</keyword>
<dbReference type="GO" id="GO:0140588">
    <property type="term" value="P:chromatin looping"/>
    <property type="evidence" value="ECO:0007669"/>
    <property type="project" value="InterPro"/>
</dbReference>
<feature type="compositionally biased region" description="Acidic residues" evidence="11">
    <location>
        <begin position="1386"/>
        <end position="1405"/>
    </location>
</feature>
<feature type="domain" description="Sister chromatid cohesion C-terminal" evidence="12">
    <location>
        <begin position="1176"/>
        <end position="1356"/>
    </location>
</feature>
<dbReference type="GO" id="GO:0090694">
    <property type="term" value="C:Scc2-Scc4 cohesin loading complex"/>
    <property type="evidence" value="ECO:0007669"/>
    <property type="project" value="TreeGrafter"/>
</dbReference>
<keyword evidence="9 10" id="KW-0131">Cell cycle</keyword>
<dbReference type="PANTHER" id="PTHR21704">
    <property type="entry name" value="NIPPED-B-LIKE PROTEIN DELANGIN SCC2-RELATED"/>
    <property type="match status" value="1"/>
</dbReference>
<evidence type="ECO:0000256" key="4">
    <source>
        <dbReference type="ARBA" id="ARBA00022737"/>
    </source>
</evidence>
<keyword evidence="6" id="KW-0010">Activator</keyword>
<dbReference type="GO" id="GO:0071169">
    <property type="term" value="P:establishment of protein localization to chromatin"/>
    <property type="evidence" value="ECO:0007669"/>
    <property type="project" value="TreeGrafter"/>
</dbReference>
<feature type="compositionally biased region" description="Basic residues" evidence="11">
    <location>
        <begin position="110"/>
        <end position="121"/>
    </location>
</feature>
<dbReference type="InterPro" id="IPR024986">
    <property type="entry name" value="Nipped-B_C"/>
</dbReference>
<organism evidence="13 14">
    <name type="scientific">Chrysemys picta bellii</name>
    <name type="common">Western painted turtle</name>
    <name type="synonym">Emys bellii</name>
    <dbReference type="NCBI Taxonomy" id="8478"/>
    <lineage>
        <taxon>Eukaryota</taxon>
        <taxon>Metazoa</taxon>
        <taxon>Chordata</taxon>
        <taxon>Craniata</taxon>
        <taxon>Vertebrata</taxon>
        <taxon>Euteleostomi</taxon>
        <taxon>Archelosauria</taxon>
        <taxon>Testudinata</taxon>
        <taxon>Testudines</taxon>
        <taxon>Cryptodira</taxon>
        <taxon>Durocryptodira</taxon>
        <taxon>Testudinoidea</taxon>
        <taxon>Emydidae</taxon>
        <taxon>Chrysemys</taxon>
    </lineage>
</organism>
<dbReference type="PANTHER" id="PTHR21704:SF18">
    <property type="entry name" value="NIPPED-B-LIKE PROTEIN"/>
    <property type="match status" value="1"/>
</dbReference>
<evidence type="ECO:0000256" key="11">
    <source>
        <dbReference type="SAM" id="MobiDB-lite"/>
    </source>
</evidence>
<dbReference type="InterPro" id="IPR016024">
    <property type="entry name" value="ARM-type_fold"/>
</dbReference>
<keyword evidence="5" id="KW-0805">Transcription regulation</keyword>
<dbReference type="OMA" id="CAKINDE"/>
<dbReference type="GO" id="GO:0048703">
    <property type="term" value="P:embryonic viscerocranium morphogenesis"/>
    <property type="evidence" value="ECO:0007669"/>
    <property type="project" value="TreeGrafter"/>
</dbReference>
<evidence type="ECO:0000259" key="12">
    <source>
        <dbReference type="Pfam" id="PF12830"/>
    </source>
</evidence>
<evidence type="ECO:0000256" key="2">
    <source>
        <dbReference type="ARBA" id="ARBA00009252"/>
    </source>
</evidence>
<feature type="compositionally biased region" description="Acidic residues" evidence="11">
    <location>
        <begin position="27"/>
        <end position="38"/>
    </location>
</feature>
<dbReference type="Pfam" id="PF12765">
    <property type="entry name" value="Cohesin_HEAT"/>
    <property type="match status" value="1"/>
</dbReference>
<sequence>MPLCERVKMNKRKRSTVNEKPKYAEISSDEDNESEEAFESSRKRHKKDRDDDKAWEYEEHDKRSSGDHRRSSHHEGRRTSGSSRYRNRTPEDSDMDDYSPPPPLSDVARKMKKKEKQKKRKAYEPKLTPEEMMDSSTFKRFTASVENILENLEDMDFTTFGDDDEIPQELLLGKHQLSELGSESAKIKAMGIMDKLSTDKTVKVLNILEKNIQDGSKLSTLLNHNNDTEDEERLWRDLIMERVTKSADACLTAINIMTSPNMPKAVYIEDVIERVIQYTKFHLQNTLYPQYDPVYRVDPHGGGVLSSKAKRAKCSTHKQRVIVMLYNKVCDIVSSLAELLEIQLLTDTTILQVSSMGITPFFVENVSELQLCAIKLVTAVFSRYEKHRQLILEEIFTSLARLPTSKRSLRNFSSPKWVQLLAEQCYNQQFHKLNSSDTDGEPMYIQMVTALVLQLIQCVVHLPSVEKDSNSEEESNKKVDQDVLITNSYETAMRTAQNFLSIFLKKCGSKQGEEDYRPLFENFVQDLLSTVNKPEWPAAELLLSLLGRLLVHQFSNKSTEMALRVASLDYLGTVAARLRKDAVTSKMDQGSIARILKQVSGGEDEIQQLQKALLDYLDENTETDASLLFSRKFYIAQWFRDTTMETEKAMKSQKDEDSSEGTHHAKEIETTGQIMHRAEGRKKFLRSIIKTAPSQFSTLKMNSDTVDYEDACLIVRYLASMRPFAQSFDIYLTQILRVLGENAIAVRTKAMKCLSEVVAVDPSILARLDMQRGVHGRLMDNSTSVREAAVELLGRFVLCRPQLAEQYYDMLIERILDTGISVRKRVIKILRDICIEQPTFPKITEMCVKMIRRVNDEEGIKKLVNETFQKLWFTPTPHNDKEAMTRKILNITDVVAACRDTGYDWFEQLLQNVSNNSDNKGVNSGRLVACITTLFLFSKIRPQLMVKHAMTMQPYLTTKCSTQNDFMVICNVAKILELVVPLMEHPSETFLATIEEDLMKLIIKYGMTVVQHCVSCLGAVVNKVTQNYKFVWACFNRYYGKLNIRAYIIKQFYKSFGYACHFRSAVFVNIKDKVLELLMYFTKHSDEEVQTKAIIGLGFAFIQHPSLMFEQEVKTLYNSILSDKNSSVNLKIQVLKNLQTYLQEEDTRMQQADREWKKVAKQEDLKEMGDISSGMSSSIMQLYLKQVLEAFFHAQSSVRHFALNVIALTLNQGLIHPVQCVPYLIAMGTDPEPSMRNKADQQLVEIDKKYAGFIHMKAVAGMKMSYQVQQAINMCPKNPVRGFRHDESSSALCSHLYSMIRGNRQHRRAFLISLLNLFDDTAKTEVNMLLYIADNLACFPYQTQEEPLFIMHHIDITLSVSGSNLLQSFKESMVKDKRKERKPSSDEESESDSNSESESESESEEEVIKPRKLRKRVDSDSDSGEENDINAVMKCLPDNSAPLIEFANVSQGILLLLMLKQHLKNLCGFSDSKIQKYSPSESAKVYDKAINRKTGVHFHPKQTLDFLRSDMANSKITEDVKRSIVKQYLDFKLLMEHLDPDEEEEDGEVSASTNARNKAITSLLGGGSPKNNAAETEDDESDGEDRGGGTSGSLRRSKRNSDSTELAAQMNESVDVMDVIAICCPKYKDRPQIARVVQKTSNGFSVQWMAGSYSGSWTEAKRRDGRKLVPWVDTIKESDIIYKKIALTSANKLTNKVVQTLRSLYAAKDGTSS</sequence>
<dbReference type="InterPro" id="IPR011989">
    <property type="entry name" value="ARM-like"/>
</dbReference>
<dbReference type="GO" id="GO:0034087">
    <property type="term" value="P:establishment of mitotic sister chromatid cohesion"/>
    <property type="evidence" value="ECO:0007669"/>
    <property type="project" value="TreeGrafter"/>
</dbReference>
<accession>A0A8C3FH02</accession>
<dbReference type="SUPFAM" id="SSF48371">
    <property type="entry name" value="ARM repeat"/>
    <property type="match status" value="1"/>
</dbReference>
<dbReference type="GO" id="GO:0010468">
    <property type="term" value="P:regulation of gene expression"/>
    <property type="evidence" value="ECO:0007669"/>
    <property type="project" value="InterPro"/>
</dbReference>
<evidence type="ECO:0000256" key="8">
    <source>
        <dbReference type="ARBA" id="ARBA00023242"/>
    </source>
</evidence>
<dbReference type="Proteomes" id="UP000694380">
    <property type="component" value="Unplaced"/>
</dbReference>
<feature type="region of interest" description="Disordered" evidence="11">
    <location>
        <begin position="1561"/>
        <end position="1605"/>
    </location>
</feature>
<evidence type="ECO:0000256" key="10">
    <source>
        <dbReference type="RuleBase" id="RU364107"/>
    </source>
</evidence>
<evidence type="ECO:0000256" key="9">
    <source>
        <dbReference type="ARBA" id="ARBA00023306"/>
    </source>
</evidence>
<name>A0A8C3FH02_CHRPI</name>
<dbReference type="FunFam" id="1.25.10.10:FF:000225">
    <property type="entry name" value="Nipped-B protein"/>
    <property type="match status" value="1"/>
</dbReference>
<dbReference type="GeneTree" id="ENSGT00390000010427"/>
<feature type="compositionally biased region" description="Basic and acidic residues" evidence="11">
    <location>
        <begin position="1373"/>
        <end position="1385"/>
    </location>
</feature>
<feature type="compositionally biased region" description="Basic and acidic residues" evidence="11">
    <location>
        <begin position="48"/>
        <end position="78"/>
    </location>
</feature>
<dbReference type="InterPro" id="IPR033031">
    <property type="entry name" value="Scc2/Nipped-B"/>
</dbReference>
<reference evidence="13" key="2">
    <citation type="submission" date="2025-09" db="UniProtKB">
        <authorList>
            <consortium name="Ensembl"/>
        </authorList>
    </citation>
    <scope>IDENTIFICATION</scope>
</reference>
<keyword evidence="4 10" id="KW-0677">Repeat</keyword>
<dbReference type="Ensembl" id="ENSCPBT00000010630.1">
    <property type="protein sequence ID" value="ENSCPBP00000008865.1"/>
    <property type="gene ID" value="ENSCPBG00000006177.1"/>
</dbReference>
<dbReference type="GO" id="GO:0048565">
    <property type="term" value="P:digestive tract development"/>
    <property type="evidence" value="ECO:0007669"/>
    <property type="project" value="TreeGrafter"/>
</dbReference>
<evidence type="ECO:0000256" key="3">
    <source>
        <dbReference type="ARBA" id="ARBA00022473"/>
    </source>
</evidence>
<dbReference type="GO" id="GO:0003007">
    <property type="term" value="P:heart morphogenesis"/>
    <property type="evidence" value="ECO:0007669"/>
    <property type="project" value="TreeGrafter"/>
</dbReference>
<dbReference type="Gene3D" id="1.25.10.10">
    <property type="entry name" value="Leucine-rich Repeat Variant"/>
    <property type="match status" value="2"/>
</dbReference>
<feature type="region of interest" description="Disordered" evidence="11">
    <location>
        <begin position="1"/>
        <end position="128"/>
    </location>
</feature>
<feature type="region of interest" description="Disordered" evidence="11">
    <location>
        <begin position="649"/>
        <end position="668"/>
    </location>
</feature>
<evidence type="ECO:0000256" key="5">
    <source>
        <dbReference type="ARBA" id="ARBA00023015"/>
    </source>
</evidence>
<comment type="similarity">
    <text evidence="2 10">Belongs to the SCC2/Nipped-B family.</text>
</comment>
<dbReference type="GO" id="GO:0061775">
    <property type="term" value="F:cohesin loader activity"/>
    <property type="evidence" value="ECO:0007669"/>
    <property type="project" value="InterPro"/>
</dbReference>
<evidence type="ECO:0000256" key="1">
    <source>
        <dbReference type="ARBA" id="ARBA00004123"/>
    </source>
</evidence>